<feature type="compositionally biased region" description="Pro residues" evidence="1">
    <location>
        <begin position="695"/>
        <end position="706"/>
    </location>
</feature>
<feature type="transmembrane region" description="Helical" evidence="2">
    <location>
        <begin position="423"/>
        <end position="443"/>
    </location>
</feature>
<dbReference type="AlphaFoldDB" id="A0A239L3I2"/>
<keyword evidence="4" id="KW-1185">Reference proteome</keyword>
<sequence length="766" mass="80923">MRSDTVRTELSLELLVHGVGGTTPQTMLNDPRITRVCGDDTAGIYRRAADADAERRSPEYGEGPVPDAYSWCNLTSGDGSRALWLLLLPFMVANLAHWMRPPVSRPGLDRAYDVLVRLLALSLTVLLVAAACEVAMDLVAWQCAGNAACAGGKSWLSFLAAGEPGRRIAAGAALPAGLTLLLWWLSRRTWYAYESQRPLPGAHPDEREGPDVTPLARRGFWYGRRLVARLRAAHTAAGLLAVAVALVVPPLERDMDVGGIRILAAVGWLLTGALAGLTVAVVAVTCGMGRSEHAPDEALDPRLARVMLGGTAAALLAAAGYACWHRPGWSAAGRLPSGEAFGWLALTQGLLLVALACVARLMHRSGGGRAELRGLGGPAVALLACSLGGVLTGGIAQRVADWLDRGATPGSGGGVVAGPPVLLSWQASAIPVLLLVLAVVVVVRGRRLLRRTRALVPKVEADYPGEEHEPARSRQIAIARARAELTDQAALFIGVVGIVAFLLGAGALAGAWLSGAVPGRAGAGAPGWVRTVAETAQNLGSWLVGAGVVALIALGRRAYRDAGARRTVGILWDVGTFWPRAAHPFAPPCYAERAVPDLTWRMTTWTRAHRGRIILSGHSQGSVLAAAAVWQLDPATRARIALLTYGSPLGRLYGRWFPAYFGPPALTSLHGELHAWRNLWRRTDPIGGPVHLDEPGPPVDRAPLPDPAAYGRTEEHPLPAPLLTHFDYQADPAFAAERGALLGWLQRNTEGTLPVQGQGSGGRSSG</sequence>
<dbReference type="SUPFAM" id="SSF53474">
    <property type="entry name" value="alpha/beta-Hydrolases"/>
    <property type="match status" value="1"/>
</dbReference>
<feature type="transmembrane region" description="Helical" evidence="2">
    <location>
        <begin position="111"/>
        <end position="131"/>
    </location>
</feature>
<proteinExistence type="predicted"/>
<feature type="transmembrane region" description="Helical" evidence="2">
    <location>
        <begin position="539"/>
        <end position="559"/>
    </location>
</feature>
<reference evidence="3 4" key="1">
    <citation type="submission" date="2017-06" db="EMBL/GenBank/DDBJ databases">
        <authorList>
            <person name="Kim H.J."/>
            <person name="Triplett B.A."/>
        </authorList>
    </citation>
    <scope>NUCLEOTIDE SEQUENCE [LARGE SCALE GENOMIC DNA]</scope>
    <source>
        <strain evidence="3 4">CGMCC 4.1858</strain>
    </source>
</reference>
<feature type="transmembrane region" description="Helical" evidence="2">
    <location>
        <begin position="226"/>
        <end position="248"/>
    </location>
</feature>
<evidence type="ECO:0000256" key="2">
    <source>
        <dbReference type="SAM" id="Phobius"/>
    </source>
</evidence>
<feature type="region of interest" description="Disordered" evidence="1">
    <location>
        <begin position="688"/>
        <end position="715"/>
    </location>
</feature>
<evidence type="ECO:0000256" key="1">
    <source>
        <dbReference type="SAM" id="MobiDB-lite"/>
    </source>
</evidence>
<evidence type="ECO:0008006" key="5">
    <source>
        <dbReference type="Google" id="ProtNLM"/>
    </source>
</evidence>
<protein>
    <recommendedName>
        <fullName evidence="5">Integral membrane protein</fullName>
    </recommendedName>
</protein>
<accession>A0A239L3I2</accession>
<feature type="transmembrane region" description="Helical" evidence="2">
    <location>
        <begin position="341"/>
        <end position="362"/>
    </location>
</feature>
<evidence type="ECO:0000313" key="3">
    <source>
        <dbReference type="EMBL" id="SNT24552.1"/>
    </source>
</evidence>
<dbReference type="RefSeq" id="WP_089226740.1">
    <property type="nucleotide sequence ID" value="NZ_FZOF01000018.1"/>
</dbReference>
<dbReference type="EMBL" id="FZOF01000018">
    <property type="protein sequence ID" value="SNT24552.1"/>
    <property type="molecule type" value="Genomic_DNA"/>
</dbReference>
<feature type="transmembrane region" description="Helical" evidence="2">
    <location>
        <begin position="303"/>
        <end position="321"/>
    </location>
</feature>
<feature type="transmembrane region" description="Helical" evidence="2">
    <location>
        <begin position="260"/>
        <end position="283"/>
    </location>
</feature>
<keyword evidence="2" id="KW-1133">Transmembrane helix</keyword>
<feature type="transmembrane region" description="Helical" evidence="2">
    <location>
        <begin position="374"/>
        <end position="396"/>
    </location>
</feature>
<dbReference type="Proteomes" id="UP000198280">
    <property type="component" value="Unassembled WGS sequence"/>
</dbReference>
<name>A0A239L3I2_9ACTN</name>
<feature type="transmembrane region" description="Helical" evidence="2">
    <location>
        <begin position="489"/>
        <end position="513"/>
    </location>
</feature>
<organism evidence="3 4">
    <name type="scientific">Actinacidiphila glaucinigra</name>
    <dbReference type="NCBI Taxonomy" id="235986"/>
    <lineage>
        <taxon>Bacteria</taxon>
        <taxon>Bacillati</taxon>
        <taxon>Actinomycetota</taxon>
        <taxon>Actinomycetes</taxon>
        <taxon>Kitasatosporales</taxon>
        <taxon>Streptomycetaceae</taxon>
        <taxon>Actinacidiphila</taxon>
    </lineage>
</organism>
<dbReference type="InterPro" id="IPR029058">
    <property type="entry name" value="AB_hydrolase_fold"/>
</dbReference>
<evidence type="ECO:0000313" key="4">
    <source>
        <dbReference type="Proteomes" id="UP000198280"/>
    </source>
</evidence>
<keyword evidence="2" id="KW-0472">Membrane</keyword>
<keyword evidence="2" id="KW-0812">Transmembrane</keyword>
<dbReference type="OrthoDB" id="4320047at2"/>
<gene>
    <name evidence="3" type="ORF">SAMN05216252_11834</name>
</gene>
<feature type="transmembrane region" description="Helical" evidence="2">
    <location>
        <begin position="168"/>
        <end position="185"/>
    </location>
</feature>